<feature type="compositionally biased region" description="Acidic residues" evidence="4">
    <location>
        <begin position="371"/>
        <end position="411"/>
    </location>
</feature>
<evidence type="ECO:0000256" key="2">
    <source>
        <dbReference type="ARBA" id="ARBA00023186"/>
    </source>
</evidence>
<feature type="region of interest" description="Disordered" evidence="4">
    <location>
        <begin position="67"/>
        <end position="135"/>
    </location>
</feature>
<feature type="domain" description="Histone chaperone" evidence="5">
    <location>
        <begin position="334"/>
        <end position="369"/>
    </location>
</feature>
<feature type="compositionally biased region" description="Basic and acidic residues" evidence="4">
    <location>
        <begin position="242"/>
        <end position="254"/>
    </location>
</feature>
<evidence type="ECO:0000256" key="3">
    <source>
        <dbReference type="ARBA" id="ARBA00023242"/>
    </source>
</evidence>
<feature type="region of interest" description="Disordered" evidence="4">
    <location>
        <begin position="189"/>
        <end position="322"/>
    </location>
</feature>
<dbReference type="EMBL" id="BQKI01000011">
    <property type="protein sequence ID" value="GJN04678.1"/>
    <property type="molecule type" value="Genomic_DNA"/>
</dbReference>
<dbReference type="InterPro" id="IPR037647">
    <property type="entry name" value="HIRIP3"/>
</dbReference>
<feature type="region of interest" description="Disordered" evidence="4">
    <location>
        <begin position="334"/>
        <end position="417"/>
    </location>
</feature>
<evidence type="ECO:0000313" key="6">
    <source>
        <dbReference type="EMBL" id="GJN04678.1"/>
    </source>
</evidence>
<evidence type="ECO:0000256" key="1">
    <source>
        <dbReference type="ARBA" id="ARBA00004123"/>
    </source>
</evidence>
<dbReference type="Pfam" id="PF09649">
    <property type="entry name" value="CHZ"/>
    <property type="match status" value="1"/>
</dbReference>
<reference evidence="6" key="2">
    <citation type="submission" date="2021-12" db="EMBL/GenBank/DDBJ databases">
        <title>Resequencing data analysis of finger millet.</title>
        <authorList>
            <person name="Hatakeyama M."/>
            <person name="Aluri S."/>
            <person name="Balachadran M.T."/>
            <person name="Sivarajan S.R."/>
            <person name="Poveda L."/>
            <person name="Shimizu-Inatsugi R."/>
            <person name="Schlapbach R."/>
            <person name="Sreeman S.M."/>
            <person name="Shimizu K.K."/>
        </authorList>
    </citation>
    <scope>NUCLEOTIDE SEQUENCE</scope>
</reference>
<accession>A0AAV5D153</accession>
<name>A0AAV5D153_ELECO</name>
<protein>
    <recommendedName>
        <fullName evidence="5">Histone chaperone domain-containing protein</fullName>
    </recommendedName>
</protein>
<evidence type="ECO:0000313" key="7">
    <source>
        <dbReference type="Proteomes" id="UP001054889"/>
    </source>
</evidence>
<keyword evidence="3" id="KW-0539">Nucleus</keyword>
<comment type="subcellular location">
    <subcellularLocation>
        <location evidence="1">Nucleus</location>
    </subcellularLocation>
</comment>
<dbReference type="InterPro" id="IPR019098">
    <property type="entry name" value="Histone_chaperone_domain_CHZ"/>
</dbReference>
<organism evidence="6 7">
    <name type="scientific">Eleusine coracana subsp. coracana</name>
    <dbReference type="NCBI Taxonomy" id="191504"/>
    <lineage>
        <taxon>Eukaryota</taxon>
        <taxon>Viridiplantae</taxon>
        <taxon>Streptophyta</taxon>
        <taxon>Embryophyta</taxon>
        <taxon>Tracheophyta</taxon>
        <taxon>Spermatophyta</taxon>
        <taxon>Magnoliopsida</taxon>
        <taxon>Liliopsida</taxon>
        <taxon>Poales</taxon>
        <taxon>Poaceae</taxon>
        <taxon>PACMAD clade</taxon>
        <taxon>Chloridoideae</taxon>
        <taxon>Cynodonteae</taxon>
        <taxon>Eleusininae</taxon>
        <taxon>Eleusine</taxon>
    </lineage>
</organism>
<evidence type="ECO:0000259" key="5">
    <source>
        <dbReference type="SMART" id="SM01082"/>
    </source>
</evidence>
<proteinExistence type="predicted"/>
<evidence type="ECO:0000256" key="4">
    <source>
        <dbReference type="SAM" id="MobiDB-lite"/>
    </source>
</evidence>
<dbReference type="GO" id="GO:0005634">
    <property type="term" value="C:nucleus"/>
    <property type="evidence" value="ECO:0007669"/>
    <property type="project" value="UniProtKB-SubCell"/>
</dbReference>
<comment type="caution">
    <text evidence="6">The sequence shown here is derived from an EMBL/GenBank/DDBJ whole genome shotgun (WGS) entry which is preliminary data.</text>
</comment>
<dbReference type="Proteomes" id="UP001054889">
    <property type="component" value="Unassembled WGS sequence"/>
</dbReference>
<feature type="compositionally biased region" description="Basic and acidic residues" evidence="4">
    <location>
        <begin position="206"/>
        <end position="225"/>
    </location>
</feature>
<feature type="compositionally biased region" description="Polar residues" evidence="4">
    <location>
        <begin position="290"/>
        <end position="301"/>
    </location>
</feature>
<keyword evidence="2" id="KW-0143">Chaperone</keyword>
<dbReference type="SMART" id="SM01082">
    <property type="entry name" value="CHZ"/>
    <property type="match status" value="1"/>
</dbReference>
<feature type="compositionally biased region" description="Polar residues" evidence="4">
    <location>
        <begin position="93"/>
        <end position="115"/>
    </location>
</feature>
<gene>
    <name evidence="6" type="primary">ga22243</name>
    <name evidence="6" type="ORF">PR202_ga22243</name>
</gene>
<keyword evidence="7" id="KW-1185">Reference proteome</keyword>
<dbReference type="AlphaFoldDB" id="A0AAV5D153"/>
<feature type="compositionally biased region" description="Basic and acidic residues" evidence="4">
    <location>
        <begin position="79"/>
        <end position="91"/>
    </location>
</feature>
<sequence>MGSFRFISCFTITKGIILTTTVSIFSSLTLEGVRRALEKDMGLETYSLDAHKKFIKQCVDKVFHDSDDENASNNASEMAEAKDDHLSKEGSEDVQTMPASKKVSSSADEQVVRSSGTEKEPNGEEDQASGSNIGEDMIKEAIDKRASYFRKNSETLTLQGVRRTLEEDLKLAKKALDAYKKFITAELDRVLQEPANGTKKSSKQGPHKDADPKSSKASKRAREDSDTSENDNQSGMEDSDEDARPRKRGSEKVKVMKRQKKARDEKKLLASKAKKVAKRDSDRSTEEQDGNSAGEDNSQSSAEEDNKRKRQPAPTYGKQLIVFWTEIKAVKKRKERAKELEGIDMSNIITSSRRRNTSNFIPLPPPKVAADSDDSDDEDDAQDDEDDDEEIVEGADESDNDVAEGDDGSADDAEKKD</sequence>
<reference evidence="6" key="1">
    <citation type="journal article" date="2018" name="DNA Res.">
        <title>Multiple hybrid de novo genome assembly of finger millet, an orphan allotetraploid crop.</title>
        <authorList>
            <person name="Hatakeyama M."/>
            <person name="Aluri S."/>
            <person name="Balachadran M.T."/>
            <person name="Sivarajan S.R."/>
            <person name="Patrignani A."/>
            <person name="Gruter S."/>
            <person name="Poveda L."/>
            <person name="Shimizu-Inatsugi R."/>
            <person name="Baeten J."/>
            <person name="Francoijs K.J."/>
            <person name="Nataraja K.N."/>
            <person name="Reddy Y.A.N."/>
            <person name="Phadnis S."/>
            <person name="Ravikumar R.L."/>
            <person name="Schlapbach R."/>
            <person name="Sreeman S.M."/>
            <person name="Shimizu K.K."/>
        </authorList>
    </citation>
    <scope>NUCLEOTIDE SEQUENCE</scope>
</reference>
<dbReference type="PANTHER" id="PTHR15410">
    <property type="entry name" value="HIRA-INTERACTING PROTEIN 3"/>
    <property type="match status" value="1"/>
</dbReference>
<dbReference type="PANTHER" id="PTHR15410:SF2">
    <property type="entry name" value="HIRA-INTERACTING PROTEIN 3"/>
    <property type="match status" value="1"/>
</dbReference>